<dbReference type="Proteomes" id="UP000821865">
    <property type="component" value="Chromosome 1"/>
</dbReference>
<organism evidence="1 2">
    <name type="scientific">Dermacentor silvarum</name>
    <name type="common">Tick</name>
    <dbReference type="NCBI Taxonomy" id="543639"/>
    <lineage>
        <taxon>Eukaryota</taxon>
        <taxon>Metazoa</taxon>
        <taxon>Ecdysozoa</taxon>
        <taxon>Arthropoda</taxon>
        <taxon>Chelicerata</taxon>
        <taxon>Arachnida</taxon>
        <taxon>Acari</taxon>
        <taxon>Parasitiformes</taxon>
        <taxon>Ixodida</taxon>
        <taxon>Ixodoidea</taxon>
        <taxon>Ixodidae</taxon>
        <taxon>Rhipicephalinae</taxon>
        <taxon>Dermacentor</taxon>
    </lineage>
</organism>
<evidence type="ECO:0000313" key="2">
    <source>
        <dbReference type="Proteomes" id="UP000821865"/>
    </source>
</evidence>
<dbReference type="EMBL" id="CM023470">
    <property type="protein sequence ID" value="KAH7981171.1"/>
    <property type="molecule type" value="Genomic_DNA"/>
</dbReference>
<gene>
    <name evidence="1" type="ORF">HPB49_022170</name>
</gene>
<protein>
    <submittedName>
        <fullName evidence="1">Uncharacterized protein</fullName>
    </submittedName>
</protein>
<name>A0ACB8E3H8_DERSI</name>
<keyword evidence="2" id="KW-1185">Reference proteome</keyword>
<comment type="caution">
    <text evidence="1">The sequence shown here is derived from an EMBL/GenBank/DDBJ whole genome shotgun (WGS) entry which is preliminary data.</text>
</comment>
<proteinExistence type="predicted"/>
<evidence type="ECO:0000313" key="1">
    <source>
        <dbReference type="EMBL" id="KAH7981171.1"/>
    </source>
</evidence>
<accession>A0ACB8E3H8</accession>
<sequence>MNRIGNKALHWIWGGSAKQPLIGLHKTKRFFEWDTSTGHGLLVRYKSVQRPVPVPKGAKRKKEPGGRESEQPSAAASPTPAVTNPGGSPGIPSGASPGAQQPNSANRARLSESPVNGGESGDKAARKKKARTTFTGRQIFELERQFEIKKYLSSSERAEMAKLLNVTETQDPIGTRYKWLGKSVPESSRSYTYTCGILSHWRRTTSSAGTYFLVLFYAVILRRLSPAASLTGDYTCKYPPAVKEKESRKKESRRDRGRSPHSFGPPNEKSHHVWRRCVRRRRTLPRYAGASVVVLLLQHRLSGVGRSKCALHFGNPPERELPPLRPNQSRFQLGDRWPQRPGQRRYETRVSRGGKEGAAADWLESINSQIGSFVARRGT</sequence>
<reference evidence="1" key="1">
    <citation type="submission" date="2020-05" db="EMBL/GenBank/DDBJ databases">
        <title>Large-scale comparative analyses of tick genomes elucidate their genetic diversity and vector capacities.</title>
        <authorList>
            <person name="Jia N."/>
            <person name="Wang J."/>
            <person name="Shi W."/>
            <person name="Du L."/>
            <person name="Sun Y."/>
            <person name="Zhan W."/>
            <person name="Jiang J."/>
            <person name="Wang Q."/>
            <person name="Zhang B."/>
            <person name="Ji P."/>
            <person name="Sakyi L.B."/>
            <person name="Cui X."/>
            <person name="Yuan T."/>
            <person name="Jiang B."/>
            <person name="Yang W."/>
            <person name="Lam T.T.-Y."/>
            <person name="Chang Q."/>
            <person name="Ding S."/>
            <person name="Wang X."/>
            <person name="Zhu J."/>
            <person name="Ruan X."/>
            <person name="Zhao L."/>
            <person name="Wei J."/>
            <person name="Que T."/>
            <person name="Du C."/>
            <person name="Cheng J."/>
            <person name="Dai P."/>
            <person name="Han X."/>
            <person name="Huang E."/>
            <person name="Gao Y."/>
            <person name="Liu J."/>
            <person name="Shao H."/>
            <person name="Ye R."/>
            <person name="Li L."/>
            <person name="Wei W."/>
            <person name="Wang X."/>
            <person name="Wang C."/>
            <person name="Yang T."/>
            <person name="Huo Q."/>
            <person name="Li W."/>
            <person name="Guo W."/>
            <person name="Chen H."/>
            <person name="Zhou L."/>
            <person name="Ni X."/>
            <person name="Tian J."/>
            <person name="Zhou Y."/>
            <person name="Sheng Y."/>
            <person name="Liu T."/>
            <person name="Pan Y."/>
            <person name="Xia L."/>
            <person name="Li J."/>
            <person name="Zhao F."/>
            <person name="Cao W."/>
        </authorList>
    </citation>
    <scope>NUCLEOTIDE SEQUENCE</scope>
    <source>
        <strain evidence="1">Dsil-2018</strain>
    </source>
</reference>